<dbReference type="CDD" id="cd11529">
    <property type="entry name" value="NTP-PPase_MazG_Cterm"/>
    <property type="match status" value="1"/>
</dbReference>
<dbReference type="Gene3D" id="3.40.1010.10">
    <property type="entry name" value="Cobalt-precorrin-4 Transmethylase, Domain 1"/>
    <property type="match status" value="1"/>
</dbReference>
<accession>A0A0G3W710</accession>
<keyword evidence="5" id="KW-1185">Reference proteome</keyword>
<evidence type="ECO:0000259" key="3">
    <source>
        <dbReference type="Pfam" id="PF03819"/>
    </source>
</evidence>
<evidence type="ECO:0000313" key="4">
    <source>
        <dbReference type="EMBL" id="AKL93630.1"/>
    </source>
</evidence>
<dbReference type="GO" id="GO:0046047">
    <property type="term" value="P:TTP catabolic process"/>
    <property type="evidence" value="ECO:0007669"/>
    <property type="project" value="TreeGrafter"/>
</dbReference>
<dbReference type="InterPro" id="IPR000878">
    <property type="entry name" value="4pyrrol_Mease"/>
</dbReference>
<dbReference type="InterPro" id="IPR048015">
    <property type="entry name" value="NTP-PPase_MazG-like_N"/>
</dbReference>
<dbReference type="KEGG" id="cace:CACET_c01120"/>
<dbReference type="PANTHER" id="PTHR30522">
    <property type="entry name" value="NUCLEOSIDE TRIPHOSPHATE PYROPHOSPHOHYDROLASE"/>
    <property type="match status" value="1"/>
</dbReference>
<dbReference type="PIRSF" id="PIRSF002845">
    <property type="entry name" value="Ttrprl_mtas_MazG"/>
    <property type="match status" value="1"/>
</dbReference>
<dbReference type="CDD" id="cd11723">
    <property type="entry name" value="YabN_N_like"/>
    <property type="match status" value="1"/>
</dbReference>
<evidence type="ECO:0000256" key="1">
    <source>
        <dbReference type="SAM" id="Coils"/>
    </source>
</evidence>
<dbReference type="GO" id="GO:0046061">
    <property type="term" value="P:dATP catabolic process"/>
    <property type="evidence" value="ECO:0007669"/>
    <property type="project" value="TreeGrafter"/>
</dbReference>
<dbReference type="EMBL" id="CP009687">
    <property type="protein sequence ID" value="AKL93630.1"/>
    <property type="molecule type" value="Genomic_DNA"/>
</dbReference>
<dbReference type="NCBIfam" id="TIGR00444">
    <property type="entry name" value="mazG"/>
    <property type="match status" value="1"/>
</dbReference>
<gene>
    <name evidence="4" type="ORF">CACET_c01120</name>
</gene>
<dbReference type="InterPro" id="IPR035996">
    <property type="entry name" value="4pyrrol_Methylase_sf"/>
</dbReference>
<dbReference type="FunFam" id="1.10.287.1080:FF:000001">
    <property type="entry name" value="Nucleoside triphosphate pyrophosphohydrolase"/>
    <property type="match status" value="1"/>
</dbReference>
<evidence type="ECO:0000313" key="5">
    <source>
        <dbReference type="Proteomes" id="UP000035704"/>
    </source>
</evidence>
<dbReference type="InterPro" id="IPR048011">
    <property type="entry name" value="NTP-PPase_MazG-like_C"/>
</dbReference>
<feature type="domain" description="Tetrapyrrole methylase" evidence="2">
    <location>
        <begin position="6"/>
        <end position="209"/>
    </location>
</feature>
<dbReference type="InterPro" id="IPR011551">
    <property type="entry name" value="NTP_PyrPHydrolase_MazG"/>
</dbReference>
<reference evidence="4 5" key="1">
    <citation type="submission" date="2014-10" db="EMBL/GenBank/DDBJ databases">
        <title>Genome sequence of Clostridium aceticum DSM 1496.</title>
        <authorList>
            <person name="Poehlein A."/>
            <person name="Schiel-Bengelsdorf B."/>
            <person name="Gottschalk G."/>
            <person name="Duerre P."/>
            <person name="Daniel R."/>
        </authorList>
    </citation>
    <scope>NUCLEOTIDE SEQUENCE [LARGE SCALE GENOMIC DNA]</scope>
    <source>
        <strain evidence="4 5">DSM 1496</strain>
    </source>
</reference>
<dbReference type="GO" id="GO:0046081">
    <property type="term" value="P:dUTP catabolic process"/>
    <property type="evidence" value="ECO:0007669"/>
    <property type="project" value="TreeGrafter"/>
</dbReference>
<sequence>MIKIAKLTIVGLGPGGKEHLTLAALTAMKQHKEVYLRTEKHPVVANLKEEGIQYKTFDAVYEEKENFQEVYQFIVDDLVKKAKEEDILYAVPGHPYVAEHTVQMLTEACKKEEGIKKVVYPAMSFIDAMFMALEIDPIGGFKLLDGLQLDKQQPDTNIANIITQVYDPLIASDVKLRLMNYYDDEQEIFVVKNAGITEFQRIEKVPLYMLDRLDWIDYLTSLYIPGIDIEQKKYYNVNNLVEIMEILRSKEGCPWDIKQTHDSLKPYLIEESYEVLEAIDQKDDILLEEELGDLLLQVIFHSQIAKERDVFTMEDVVRGICEKLIFRHPHVFKGEKADTSKEAIQTWEQQKQQEKQIKSIADSMTKIPKELPALLKAEKVQKKAANVGFDWDKLEDVVHKVKEELQEVLEAEEAKDADKIKEEAGDLIFAVVNLTRFLKVNPEDALSATCRKFINRFQYIEAAAAKTGKSLEKMTLEEMDLLWEEAKQKS</sequence>
<dbReference type="GO" id="GO:0006203">
    <property type="term" value="P:dGTP catabolic process"/>
    <property type="evidence" value="ECO:0007669"/>
    <property type="project" value="TreeGrafter"/>
</dbReference>
<dbReference type="InterPro" id="IPR024180">
    <property type="entry name" value="Tetrapyrrole_Mease/MazG_pred"/>
</dbReference>
<dbReference type="InterPro" id="IPR035013">
    <property type="entry name" value="YabN_N"/>
</dbReference>
<dbReference type="GO" id="GO:0008168">
    <property type="term" value="F:methyltransferase activity"/>
    <property type="evidence" value="ECO:0007669"/>
    <property type="project" value="InterPro"/>
</dbReference>
<dbReference type="SUPFAM" id="SSF53790">
    <property type="entry name" value="Tetrapyrrole methylase"/>
    <property type="match status" value="1"/>
</dbReference>
<dbReference type="GO" id="GO:0046076">
    <property type="term" value="P:dTTP catabolic process"/>
    <property type="evidence" value="ECO:0007669"/>
    <property type="project" value="TreeGrafter"/>
</dbReference>
<dbReference type="SUPFAM" id="SSF101386">
    <property type="entry name" value="all-alpha NTP pyrophosphatases"/>
    <property type="match status" value="2"/>
</dbReference>
<dbReference type="InterPro" id="IPR004518">
    <property type="entry name" value="MazG-like_dom"/>
</dbReference>
<name>A0A0G3W710_9CLOT</name>
<dbReference type="Proteomes" id="UP000035704">
    <property type="component" value="Chromosome"/>
</dbReference>
<dbReference type="PANTHER" id="PTHR30522:SF0">
    <property type="entry name" value="NUCLEOSIDE TRIPHOSPHATE PYROPHOSPHOHYDROLASE"/>
    <property type="match status" value="1"/>
</dbReference>
<dbReference type="GO" id="GO:0047429">
    <property type="term" value="F:nucleoside triphosphate diphosphatase activity"/>
    <property type="evidence" value="ECO:0007669"/>
    <property type="project" value="InterPro"/>
</dbReference>
<feature type="coiled-coil region" evidence="1">
    <location>
        <begin position="394"/>
        <end position="422"/>
    </location>
</feature>
<dbReference type="CDD" id="cd11528">
    <property type="entry name" value="NTP-PPase_MazG_Nterm"/>
    <property type="match status" value="1"/>
</dbReference>
<dbReference type="InterPro" id="IPR014777">
    <property type="entry name" value="4pyrrole_Mease_sub1"/>
</dbReference>
<dbReference type="AlphaFoldDB" id="A0A0G3W710"/>
<dbReference type="Pfam" id="PF03819">
    <property type="entry name" value="MazG"/>
    <property type="match status" value="2"/>
</dbReference>
<proteinExistence type="predicted"/>
<dbReference type="STRING" id="84022.CACET_c01120"/>
<dbReference type="Gene3D" id="1.10.287.1080">
    <property type="entry name" value="MazG-like"/>
    <property type="match status" value="2"/>
</dbReference>
<dbReference type="RefSeq" id="WP_341411268.1">
    <property type="nucleotide sequence ID" value="NZ_CP009687.1"/>
</dbReference>
<dbReference type="Pfam" id="PF00590">
    <property type="entry name" value="TP_methylase"/>
    <property type="match status" value="1"/>
</dbReference>
<dbReference type="PATRIC" id="fig|84022.6.peg.107"/>
<organism evidence="4 5">
    <name type="scientific">Clostridium aceticum</name>
    <dbReference type="NCBI Taxonomy" id="84022"/>
    <lineage>
        <taxon>Bacteria</taxon>
        <taxon>Bacillati</taxon>
        <taxon>Bacillota</taxon>
        <taxon>Clostridia</taxon>
        <taxon>Eubacteriales</taxon>
        <taxon>Clostridiaceae</taxon>
        <taxon>Clostridium</taxon>
    </lineage>
</organism>
<feature type="domain" description="NTP pyrophosphohydrolase MazG-like" evidence="3">
    <location>
        <begin position="397"/>
        <end position="456"/>
    </location>
</feature>
<keyword evidence="1" id="KW-0175">Coiled coil</keyword>
<protein>
    <submittedName>
        <fullName evidence="4">MazG family protein</fullName>
    </submittedName>
</protein>
<dbReference type="GO" id="GO:0046052">
    <property type="term" value="P:UTP catabolic process"/>
    <property type="evidence" value="ECO:0007669"/>
    <property type="project" value="TreeGrafter"/>
</dbReference>
<feature type="domain" description="NTP pyrophosphohydrolase MazG-like" evidence="3">
    <location>
        <begin position="259"/>
        <end position="332"/>
    </location>
</feature>
<dbReference type="FunFam" id="1.10.287.1080:FF:000003">
    <property type="entry name" value="Nucleoside triphosphate pyrophosphohydrolase"/>
    <property type="match status" value="1"/>
</dbReference>
<dbReference type="NCBIfam" id="NF007113">
    <property type="entry name" value="PRK09562.1"/>
    <property type="match status" value="1"/>
</dbReference>
<evidence type="ECO:0000259" key="2">
    <source>
        <dbReference type="Pfam" id="PF00590"/>
    </source>
</evidence>
<dbReference type="GO" id="GO:0006950">
    <property type="term" value="P:response to stress"/>
    <property type="evidence" value="ECO:0007669"/>
    <property type="project" value="UniProtKB-ARBA"/>
</dbReference>